<dbReference type="Proteomes" id="UP000800040">
    <property type="component" value="Unassembled WGS sequence"/>
</dbReference>
<accession>A0A6A5KBV1</accession>
<feature type="domain" description="DUF7587" evidence="1">
    <location>
        <begin position="237"/>
        <end position="386"/>
    </location>
</feature>
<evidence type="ECO:0000313" key="3">
    <source>
        <dbReference type="Proteomes" id="UP000800040"/>
    </source>
</evidence>
<proteinExistence type="predicted"/>
<dbReference type="AlphaFoldDB" id="A0A6A5KBV1"/>
<gene>
    <name evidence="2" type="ORF">BDW02DRAFT_410809</name>
</gene>
<keyword evidence="3" id="KW-1185">Reference proteome</keyword>
<protein>
    <recommendedName>
        <fullName evidence="1">DUF7587 domain-containing protein</fullName>
    </recommendedName>
</protein>
<dbReference type="InterPro" id="IPR056009">
    <property type="entry name" value="DUF7587"/>
</dbReference>
<reference evidence="2" key="1">
    <citation type="submission" date="2020-01" db="EMBL/GenBank/DDBJ databases">
        <authorList>
            <consortium name="DOE Joint Genome Institute"/>
            <person name="Haridas S."/>
            <person name="Albert R."/>
            <person name="Binder M."/>
            <person name="Bloem J."/>
            <person name="Labutti K."/>
            <person name="Salamov A."/>
            <person name="Andreopoulos B."/>
            <person name="Baker S.E."/>
            <person name="Barry K."/>
            <person name="Bills G."/>
            <person name="Bluhm B.H."/>
            <person name="Cannon C."/>
            <person name="Castanera R."/>
            <person name="Culley D.E."/>
            <person name="Daum C."/>
            <person name="Ezra D."/>
            <person name="Gonzalez J.B."/>
            <person name="Henrissat B."/>
            <person name="Kuo A."/>
            <person name="Liang C."/>
            <person name="Lipzen A."/>
            <person name="Lutzoni F."/>
            <person name="Magnuson J."/>
            <person name="Mondo S."/>
            <person name="Nolan M."/>
            <person name="Ohm R."/>
            <person name="Pangilinan J."/>
            <person name="Park H.-J."/>
            <person name="Ramirez L."/>
            <person name="Alfaro M."/>
            <person name="Sun H."/>
            <person name="Tritt A."/>
            <person name="Yoshinaga Y."/>
            <person name="Zwiers L.-H."/>
            <person name="Turgeon B.G."/>
            <person name="Goodwin S.B."/>
            <person name="Spatafora J.W."/>
            <person name="Crous P.W."/>
            <person name="Grigoriev I.V."/>
        </authorList>
    </citation>
    <scope>NUCLEOTIDE SEQUENCE</scope>
    <source>
        <strain evidence="2">P77</strain>
    </source>
</reference>
<evidence type="ECO:0000259" key="1">
    <source>
        <dbReference type="Pfam" id="PF24494"/>
    </source>
</evidence>
<dbReference type="Pfam" id="PF24494">
    <property type="entry name" value="DUF7587"/>
    <property type="match status" value="1"/>
</dbReference>
<name>A0A6A5KBV1_9PLEO</name>
<dbReference type="OrthoDB" id="5397734at2759"/>
<dbReference type="EMBL" id="ML975332">
    <property type="protein sequence ID" value="KAF1832717.1"/>
    <property type="molecule type" value="Genomic_DNA"/>
</dbReference>
<evidence type="ECO:0000313" key="2">
    <source>
        <dbReference type="EMBL" id="KAF1832717.1"/>
    </source>
</evidence>
<sequence length="528" mass="59432">MLDFNMVARRHTIDARSASTELSNKASLAVLQNIERPPPHLWDEDERELLTIMYRWYQGGEVTMIPRVFNAITGLELRYRIVRSQFESHIKYFGGRAYPEYGRVMAIAFDDPNGRYDEIRSIVEDTAKQLGVELRRREVEVDFVSGLAQFAKSLTTRRAYKSLVRRAALTQKEKAIQISGLAEVPMLMPMPTTRLGGFPATSTWEPTDLEVFEDAEDTRMPLVALSKPRHRPLPTVDRIGFRVWDKNSRTKYSEDTGFVSQAFSIWRNDFPPPFSPDGQGRQALILLTNLHLSMSGGTSAFVSVSASLLQAMVKALAMENPRIAVVALDHPLLTEPNKTLHAAEVLLMLKKENQAWWARYKGHAERMVWASVPKPSILSDFPLSDLQVLSDKDTACANILALDQFQPRRKTQYVSSLLRERNITLSTETAQALAAIARAFGMHREDVSLEHLQALVASLVNSFHITKDSLLNVHTTSSIANAFSIALRSRVHGHQDVTAAFQNGVQQGTDINAYYNARRSAPRRTRTG</sequence>
<organism evidence="2 3">
    <name type="scientific">Decorospora gaudefroyi</name>
    <dbReference type="NCBI Taxonomy" id="184978"/>
    <lineage>
        <taxon>Eukaryota</taxon>
        <taxon>Fungi</taxon>
        <taxon>Dikarya</taxon>
        <taxon>Ascomycota</taxon>
        <taxon>Pezizomycotina</taxon>
        <taxon>Dothideomycetes</taxon>
        <taxon>Pleosporomycetidae</taxon>
        <taxon>Pleosporales</taxon>
        <taxon>Pleosporineae</taxon>
        <taxon>Pleosporaceae</taxon>
        <taxon>Decorospora</taxon>
    </lineage>
</organism>